<accession>A0ABR6VUC7</accession>
<dbReference type="CDD" id="cd01743">
    <property type="entry name" value="GATase1_Anthranilate_Synthase"/>
    <property type="match status" value="1"/>
</dbReference>
<keyword evidence="1" id="KW-0315">Glutamine amidotransferase</keyword>
<dbReference type="Gene3D" id="3.40.50.880">
    <property type="match status" value="1"/>
</dbReference>
<feature type="domain" description="Glutamine amidotransferase" evidence="2">
    <location>
        <begin position="3"/>
        <end position="182"/>
    </location>
</feature>
<dbReference type="InterPro" id="IPR017926">
    <property type="entry name" value="GATASE"/>
</dbReference>
<dbReference type="PRINTS" id="PR00099">
    <property type="entry name" value="CPSGATASE"/>
</dbReference>
<proteinExistence type="predicted"/>
<dbReference type="InterPro" id="IPR050472">
    <property type="entry name" value="Anth_synth/Amidotransfase"/>
</dbReference>
<dbReference type="SUPFAM" id="SSF52317">
    <property type="entry name" value="Class I glutamine amidotransferase-like"/>
    <property type="match status" value="1"/>
</dbReference>
<organism evidence="3 4">
    <name type="scientific">Rufibacter sediminis</name>
    <dbReference type="NCBI Taxonomy" id="2762756"/>
    <lineage>
        <taxon>Bacteria</taxon>
        <taxon>Pseudomonadati</taxon>
        <taxon>Bacteroidota</taxon>
        <taxon>Cytophagia</taxon>
        <taxon>Cytophagales</taxon>
        <taxon>Hymenobacteraceae</taxon>
        <taxon>Rufibacter</taxon>
    </lineage>
</organism>
<keyword evidence="4" id="KW-1185">Reference proteome</keyword>
<dbReference type="PROSITE" id="PS51273">
    <property type="entry name" value="GATASE_TYPE_1"/>
    <property type="match status" value="1"/>
</dbReference>
<sequence length="191" mass="21486">MLLLLDNFDSFTYNLYDYFRQLGVEVEVRRNDVPLEELKKLPLEGIVLSPGPGTPERAGVMPTVIDYYHDRLPMLGICLGHQALGQFFGAKVEKGLKPMHGKVSEIDCVPDPIFAGLPARIPVVRYHSLVVREFPADLVPLAQTAQGELMAFRHAHLPLYALQFHPEAALTQHGLEMLRNWVNIANITTLY</sequence>
<name>A0ABR6VUC7_9BACT</name>
<dbReference type="PRINTS" id="PR00096">
    <property type="entry name" value="GATASE"/>
</dbReference>
<evidence type="ECO:0000256" key="1">
    <source>
        <dbReference type="ARBA" id="ARBA00022962"/>
    </source>
</evidence>
<gene>
    <name evidence="3" type="ORF">H7U12_14055</name>
</gene>
<dbReference type="EMBL" id="JACOAF010000031">
    <property type="protein sequence ID" value="MBC3540813.1"/>
    <property type="molecule type" value="Genomic_DNA"/>
</dbReference>
<dbReference type="InterPro" id="IPR029062">
    <property type="entry name" value="Class_I_gatase-like"/>
</dbReference>
<evidence type="ECO:0000313" key="4">
    <source>
        <dbReference type="Proteomes" id="UP000659698"/>
    </source>
</evidence>
<protein>
    <submittedName>
        <fullName evidence="3">Aminodeoxychorismate/anthranilate synthase component II</fullName>
    </submittedName>
</protein>
<dbReference type="InterPro" id="IPR006221">
    <property type="entry name" value="TrpG/PapA_dom"/>
</dbReference>
<comment type="caution">
    <text evidence="3">The sequence shown here is derived from an EMBL/GenBank/DDBJ whole genome shotgun (WGS) entry which is preliminary data.</text>
</comment>
<dbReference type="Proteomes" id="UP000659698">
    <property type="component" value="Unassembled WGS sequence"/>
</dbReference>
<dbReference type="PRINTS" id="PR00097">
    <property type="entry name" value="ANTSNTHASEII"/>
</dbReference>
<dbReference type="RefSeq" id="WP_186639024.1">
    <property type="nucleotide sequence ID" value="NZ_JACOAF010000031.1"/>
</dbReference>
<reference evidence="3 4" key="1">
    <citation type="journal article" date="2019" name="Int. J. Syst. Evol. Microbiol.">
        <title>Rufibacter sediminis sp. nov., isolated from freshwater lake sediment.</title>
        <authorList>
            <person name="Qu J.H."/>
            <person name="Zhang L.J."/>
            <person name="Fu Y.H."/>
            <person name="Li H.F."/>
        </authorList>
    </citation>
    <scope>NUCLEOTIDE SEQUENCE [LARGE SCALE GENOMIC DNA]</scope>
    <source>
        <strain evidence="3 4">H-1</strain>
    </source>
</reference>
<dbReference type="PANTHER" id="PTHR43418:SF4">
    <property type="entry name" value="MULTIFUNCTIONAL TRYPTOPHAN BIOSYNTHESIS PROTEIN"/>
    <property type="match status" value="1"/>
</dbReference>
<dbReference type="NCBIfam" id="TIGR00566">
    <property type="entry name" value="trpG_papA"/>
    <property type="match status" value="1"/>
</dbReference>
<evidence type="ECO:0000313" key="3">
    <source>
        <dbReference type="EMBL" id="MBC3540813.1"/>
    </source>
</evidence>
<dbReference type="PANTHER" id="PTHR43418">
    <property type="entry name" value="MULTIFUNCTIONAL TRYPTOPHAN BIOSYNTHESIS PROTEIN-RELATED"/>
    <property type="match status" value="1"/>
</dbReference>
<evidence type="ECO:0000259" key="2">
    <source>
        <dbReference type="Pfam" id="PF00117"/>
    </source>
</evidence>
<dbReference type="Pfam" id="PF00117">
    <property type="entry name" value="GATase"/>
    <property type="match status" value="1"/>
</dbReference>